<evidence type="ECO:0000313" key="2">
    <source>
        <dbReference type="EMBL" id="KAI1518534.1"/>
    </source>
</evidence>
<accession>A0A2W1GIB2</accession>
<dbReference type="EMBL" id="NQIK02000002">
    <property type="protein sequence ID" value="KAF7574456.1"/>
    <property type="molecule type" value="Genomic_DNA"/>
</dbReference>
<dbReference type="EMBL" id="NRDI02000002">
    <property type="protein sequence ID" value="KAI1518534.1"/>
    <property type="molecule type" value="Genomic_DNA"/>
</dbReference>
<proteinExistence type="predicted"/>
<dbReference type="AlphaFoldDB" id="A0A2W1GIB2"/>
<organism evidence="1 3">
    <name type="scientific">Pyrenophora tritici-repentis</name>
    <dbReference type="NCBI Taxonomy" id="45151"/>
    <lineage>
        <taxon>Eukaryota</taxon>
        <taxon>Fungi</taxon>
        <taxon>Dikarya</taxon>
        <taxon>Ascomycota</taxon>
        <taxon>Pezizomycotina</taxon>
        <taxon>Dothideomycetes</taxon>
        <taxon>Pleosporomycetidae</taxon>
        <taxon>Pleosporales</taxon>
        <taxon>Pleosporineae</taxon>
        <taxon>Pleosporaceae</taxon>
        <taxon>Pyrenophora</taxon>
    </lineage>
</organism>
<evidence type="ECO:0000313" key="1">
    <source>
        <dbReference type="EMBL" id="KAF7574456.1"/>
    </source>
</evidence>
<reference evidence="1" key="1">
    <citation type="journal article" date="2018" name="BMC Genomics">
        <title>Comparative genomics of the wheat fungal pathogen Pyrenophora tritici-repentis reveals chromosomal variations and genome plasticity.</title>
        <authorList>
            <person name="Moolhuijzen P."/>
            <person name="See P.T."/>
            <person name="Hane J.K."/>
            <person name="Shi G."/>
            <person name="Liu Z."/>
            <person name="Oliver R.P."/>
            <person name="Moffat C.S."/>
        </authorList>
    </citation>
    <scope>NUCLEOTIDE SEQUENCE [LARGE SCALE GENOMIC DNA]</scope>
    <source>
        <strain evidence="1">M4</strain>
    </source>
</reference>
<reference evidence="2" key="3">
    <citation type="journal article" date="2022" name="bioRxiv">
        <title>A global pangenome for the wheat fungal pathogen Pyrenophora tritici-repentis and prediction of effector protein structural homology.</title>
        <authorList>
            <person name="Moolhuijzen P."/>
            <person name="See P.T."/>
            <person name="Shi G."/>
            <person name="Powell H.R."/>
            <person name="Cockram J."/>
            <person name="Jorgensen L.N."/>
            <person name="Benslimane H."/>
            <person name="Strelkov S.E."/>
            <person name="Turner J."/>
            <person name="Liu Z."/>
            <person name="Moffat C.S."/>
        </authorList>
    </citation>
    <scope>NUCLEOTIDE SEQUENCE</scope>
    <source>
        <strain evidence="2">86-124</strain>
    </source>
</reference>
<reference evidence="4" key="4">
    <citation type="journal article" date="2022" name="Microb. Genom.">
        <title>A global pangenome for the wheat fungal pathogen Pyrenophora tritici-repentis and prediction of effector protein structural homology.</title>
        <authorList>
            <person name="Moolhuijzen P.M."/>
            <person name="See P.T."/>
            <person name="Shi G."/>
            <person name="Powell H.R."/>
            <person name="Cockram J."/>
            <person name="Jorgensen L.N."/>
            <person name="Benslimane H."/>
            <person name="Strelkov S.E."/>
            <person name="Turner J."/>
            <person name="Liu Z."/>
            <person name="Moffat C.S."/>
        </authorList>
    </citation>
    <scope>NUCLEOTIDE SEQUENCE [LARGE SCALE GENOMIC DNA]</scope>
</reference>
<comment type="caution">
    <text evidence="1">The sequence shown here is derived from an EMBL/GenBank/DDBJ whole genome shotgun (WGS) entry which is preliminary data.</text>
</comment>
<dbReference type="Proteomes" id="UP000245464">
    <property type="component" value="Chromosome 2"/>
</dbReference>
<dbReference type="OMA" id="ASTHLEC"/>
<evidence type="ECO:0000313" key="3">
    <source>
        <dbReference type="Proteomes" id="UP000245464"/>
    </source>
</evidence>
<sequence>MSASTHLECFNQDLPGLKKGDVRYRSVGASGTTTKNTVSPKRFHNMLVKDLENLADEYLPKYKNSPELQRRITTTFPCLPLDSENDVVSTSWTYLILPIMEVLRMQFQDNITLKTEVTDKTKVKVDKIVDEHDHQKVVDTAIRYDLVFQGTTTSPTKTIAVIEYKRRRMLRYTDFGDAILPYNATNKQYTDMKNSHNRKVMLGWMLNALNEAKIQ</sequence>
<reference evidence="2" key="2">
    <citation type="submission" date="2021-05" db="EMBL/GenBank/DDBJ databases">
        <authorList>
            <person name="Moolhuijzen P.M."/>
            <person name="Moffat C.S."/>
        </authorList>
    </citation>
    <scope>NUCLEOTIDE SEQUENCE</scope>
    <source>
        <strain evidence="2">86-124</strain>
    </source>
</reference>
<protein>
    <submittedName>
        <fullName evidence="1">Uncharacterized protein</fullName>
    </submittedName>
</protein>
<gene>
    <name evidence="2" type="ORF">Ptr86124_001662</name>
    <name evidence="1" type="ORF">PtrM4_060790</name>
</gene>
<evidence type="ECO:0000313" key="4">
    <source>
        <dbReference type="Proteomes" id="UP000249757"/>
    </source>
</evidence>
<name>A0A2W1GIB2_9PLEO</name>
<dbReference type="Proteomes" id="UP000249757">
    <property type="component" value="Unassembled WGS sequence"/>
</dbReference>
<keyword evidence="4" id="KW-1185">Reference proteome</keyword>